<dbReference type="Pfam" id="PF13361">
    <property type="entry name" value="UvrD_C"/>
    <property type="match status" value="1"/>
</dbReference>
<dbReference type="PROSITE" id="PS51198">
    <property type="entry name" value="UVRD_HELICASE_ATP_BIND"/>
    <property type="match status" value="1"/>
</dbReference>
<dbReference type="Proteomes" id="UP000657006">
    <property type="component" value="Unassembled WGS sequence"/>
</dbReference>
<comment type="caution">
    <text evidence="16">The sequence shown here is derived from an EMBL/GenBank/DDBJ whole genome shotgun (WGS) entry which is preliminary data.</text>
</comment>
<dbReference type="InterPro" id="IPR014016">
    <property type="entry name" value="UvrD-like_ATP-bd"/>
</dbReference>
<proteinExistence type="inferred from homology"/>
<comment type="similarity">
    <text evidence="1">Belongs to the helicase family. UvrD subfamily.</text>
</comment>
<dbReference type="GO" id="GO:0000725">
    <property type="term" value="P:recombinational repair"/>
    <property type="evidence" value="ECO:0007669"/>
    <property type="project" value="TreeGrafter"/>
</dbReference>
<dbReference type="Pfam" id="PF21196">
    <property type="entry name" value="PcrA_UvrD_tudor"/>
    <property type="match status" value="1"/>
</dbReference>
<evidence type="ECO:0000256" key="11">
    <source>
        <dbReference type="ARBA" id="ARBA00034900"/>
    </source>
</evidence>
<feature type="binding site" evidence="13">
    <location>
        <begin position="29"/>
        <end position="36"/>
    </location>
    <ligand>
        <name>ATP</name>
        <dbReference type="ChEBI" id="CHEBI:30616"/>
    </ligand>
</feature>
<name>A0A926DS64_9FIRM</name>
<dbReference type="InterPro" id="IPR014017">
    <property type="entry name" value="DNA_helicase_UvrD-like_C"/>
</dbReference>
<dbReference type="PANTHER" id="PTHR11070:SF2">
    <property type="entry name" value="ATP-DEPENDENT DNA HELICASE SRS2"/>
    <property type="match status" value="1"/>
</dbReference>
<dbReference type="GO" id="GO:0003677">
    <property type="term" value="F:DNA binding"/>
    <property type="evidence" value="ECO:0007669"/>
    <property type="project" value="UniProtKB-KW"/>
</dbReference>
<protein>
    <recommendedName>
        <fullName evidence="2">ATP-dependent DNA helicase PcrA</fullName>
        <ecNumber evidence="10">5.6.2.4</ecNumber>
    </recommendedName>
    <alternativeName>
        <fullName evidence="11">DNA 3'-5' helicase PcrA</fullName>
    </alternativeName>
</protein>
<dbReference type="InterPro" id="IPR027417">
    <property type="entry name" value="P-loop_NTPase"/>
</dbReference>
<dbReference type="FunFam" id="1.10.10.160:FF:000001">
    <property type="entry name" value="ATP-dependent DNA helicase"/>
    <property type="match status" value="1"/>
</dbReference>
<organism evidence="16 17">
    <name type="scientific">Bianquea renquensis</name>
    <dbReference type="NCBI Taxonomy" id="2763661"/>
    <lineage>
        <taxon>Bacteria</taxon>
        <taxon>Bacillati</taxon>
        <taxon>Bacillota</taxon>
        <taxon>Clostridia</taxon>
        <taxon>Eubacteriales</taxon>
        <taxon>Bianqueaceae</taxon>
        <taxon>Bianquea</taxon>
    </lineage>
</organism>
<feature type="domain" description="UvrD-like helicase ATP-binding" evidence="14">
    <location>
        <begin position="8"/>
        <end position="288"/>
    </location>
</feature>
<dbReference type="Gene3D" id="1.10.10.160">
    <property type="match status" value="1"/>
</dbReference>
<dbReference type="GO" id="GO:0033202">
    <property type="term" value="C:DNA helicase complex"/>
    <property type="evidence" value="ECO:0007669"/>
    <property type="project" value="TreeGrafter"/>
</dbReference>
<evidence type="ECO:0000256" key="3">
    <source>
        <dbReference type="ARBA" id="ARBA00022741"/>
    </source>
</evidence>
<sequence>MGTDNKYAALNEMQRRAVFQTEGPVLILAGAGSGKTRVLTHRMAYLIEEIMVPSYHILAITFTNKAAKEMKERVEKLIGDPAREAWISTFHSACIRILRRHCSLLGYTDGFTIYDPEDQKNVIRRLLREMNINEKMFTPRSVLGAISHAKDELVTPSRYDEIAKGDLFKEKVAVLYHRYQKALLENQAMDFDDIIAKTVALFEQNPEILEYYQEKFRYIMVDEYQDTNTAQYRLIRLLANKYENLCVVGDDDQSIYRFRGANIRNILDFEKDYQDACVIRLEENYRSTQTILDAANAVIAHNVGRKSKTLWTQNETGDPIRVYEAYNEEEEANYVAEQIIQKVSGKTRRYIDMAILFRTNAQSRALEERMIMANIPYRLYGGTPFYQRMEIKDILCYLRLIANDKDYVAAERILNVPKRGIGTVTVEKLRSFAVEQSYGITEAIEQSVLSEELRRASKKLSPVGELFTAFRGQAQDVSLTEFIPLIMEKVGYKDYLREEDPERYEDRIQNLDEFVNRAAEYEETAPEPSLGGFLEELALVAAIDSFEEGADAVSMMTLHSAKGLEFPVVFMTGMEDGIFPGYMSLTSGDEEDIEEERRLCYVGITRAQKELYMTYAKIRRVHGLEQISKVSQFMREIPMDLLEEEVGKMEQKEEGPVRKFVKTPEVHFQNRYVGKNVAPPVSQPGGPGEGFAPGDLVTHRKFGLGTVKEVQSVNADYQVKVNFVKVGEKTLFAKLAGIKKVEE</sequence>
<accession>A0A926DS64</accession>
<keyword evidence="5 13" id="KW-0347">Helicase</keyword>
<evidence type="ECO:0000313" key="16">
    <source>
        <dbReference type="EMBL" id="MBC8542832.1"/>
    </source>
</evidence>
<keyword evidence="8" id="KW-0413">Isomerase</keyword>
<dbReference type="AlphaFoldDB" id="A0A926DS64"/>
<dbReference type="PANTHER" id="PTHR11070">
    <property type="entry name" value="UVRD / RECB / PCRA DNA HELICASE FAMILY MEMBER"/>
    <property type="match status" value="1"/>
</dbReference>
<feature type="domain" description="UvrD-like helicase C-terminal" evidence="15">
    <location>
        <begin position="289"/>
        <end position="563"/>
    </location>
</feature>
<keyword evidence="3 13" id="KW-0547">Nucleotide-binding</keyword>
<dbReference type="GO" id="GO:0005829">
    <property type="term" value="C:cytosol"/>
    <property type="evidence" value="ECO:0007669"/>
    <property type="project" value="TreeGrafter"/>
</dbReference>
<evidence type="ECO:0000256" key="7">
    <source>
        <dbReference type="ARBA" id="ARBA00023125"/>
    </source>
</evidence>
<evidence type="ECO:0000256" key="12">
    <source>
        <dbReference type="ARBA" id="ARBA00048988"/>
    </source>
</evidence>
<comment type="catalytic activity">
    <reaction evidence="12">
        <text>ATP + H2O = ADP + phosphate + H(+)</text>
        <dbReference type="Rhea" id="RHEA:13065"/>
        <dbReference type="ChEBI" id="CHEBI:15377"/>
        <dbReference type="ChEBI" id="CHEBI:15378"/>
        <dbReference type="ChEBI" id="CHEBI:30616"/>
        <dbReference type="ChEBI" id="CHEBI:43474"/>
        <dbReference type="ChEBI" id="CHEBI:456216"/>
        <dbReference type="EC" id="5.6.2.4"/>
    </reaction>
</comment>
<evidence type="ECO:0000256" key="9">
    <source>
        <dbReference type="ARBA" id="ARBA00034617"/>
    </source>
</evidence>
<evidence type="ECO:0000256" key="4">
    <source>
        <dbReference type="ARBA" id="ARBA00022801"/>
    </source>
</evidence>
<dbReference type="GO" id="GO:0005524">
    <property type="term" value="F:ATP binding"/>
    <property type="evidence" value="ECO:0007669"/>
    <property type="project" value="UniProtKB-UniRule"/>
</dbReference>
<gene>
    <name evidence="16" type="ORF">H8730_04640</name>
</gene>
<dbReference type="Gene3D" id="3.40.50.300">
    <property type="entry name" value="P-loop containing nucleotide triphosphate hydrolases"/>
    <property type="match status" value="2"/>
</dbReference>
<dbReference type="InterPro" id="IPR000212">
    <property type="entry name" value="DNA_helicase_UvrD/REP"/>
</dbReference>
<dbReference type="CDD" id="cd17932">
    <property type="entry name" value="DEXQc_UvrD"/>
    <property type="match status" value="1"/>
</dbReference>
<keyword evidence="7" id="KW-0238">DNA-binding</keyword>
<reference evidence="16" key="1">
    <citation type="submission" date="2020-08" db="EMBL/GenBank/DDBJ databases">
        <title>Genome public.</title>
        <authorList>
            <person name="Liu C."/>
            <person name="Sun Q."/>
        </authorList>
    </citation>
    <scope>NUCLEOTIDE SEQUENCE</scope>
    <source>
        <strain evidence="16">NSJ-32</strain>
    </source>
</reference>
<dbReference type="InterPro" id="IPR013986">
    <property type="entry name" value="DExx_box_DNA_helicase_dom_sf"/>
</dbReference>
<evidence type="ECO:0000256" key="2">
    <source>
        <dbReference type="ARBA" id="ARBA00014807"/>
    </source>
</evidence>
<dbReference type="FunFam" id="1.10.486.10:FF:000003">
    <property type="entry name" value="ATP-dependent DNA helicase"/>
    <property type="match status" value="1"/>
</dbReference>
<evidence type="ECO:0000256" key="10">
    <source>
        <dbReference type="ARBA" id="ARBA00034808"/>
    </source>
</evidence>
<evidence type="ECO:0000256" key="5">
    <source>
        <dbReference type="ARBA" id="ARBA00022806"/>
    </source>
</evidence>
<dbReference type="GO" id="GO:0016787">
    <property type="term" value="F:hydrolase activity"/>
    <property type="evidence" value="ECO:0007669"/>
    <property type="project" value="UniProtKB-UniRule"/>
</dbReference>
<evidence type="ECO:0000259" key="14">
    <source>
        <dbReference type="PROSITE" id="PS51198"/>
    </source>
</evidence>
<evidence type="ECO:0000313" key="17">
    <source>
        <dbReference type="Proteomes" id="UP000657006"/>
    </source>
</evidence>
<dbReference type="PROSITE" id="PS51217">
    <property type="entry name" value="UVRD_HELICASE_CTER"/>
    <property type="match status" value="1"/>
</dbReference>
<comment type="catalytic activity">
    <reaction evidence="9">
        <text>Couples ATP hydrolysis with the unwinding of duplex DNA by translocating in the 3'-5' direction.</text>
        <dbReference type="EC" id="5.6.2.4"/>
    </reaction>
</comment>
<dbReference type="EC" id="5.6.2.4" evidence="10"/>
<evidence type="ECO:0000256" key="6">
    <source>
        <dbReference type="ARBA" id="ARBA00022840"/>
    </source>
</evidence>
<evidence type="ECO:0000256" key="1">
    <source>
        <dbReference type="ARBA" id="ARBA00009922"/>
    </source>
</evidence>
<dbReference type="Pfam" id="PF00580">
    <property type="entry name" value="UvrD-helicase"/>
    <property type="match status" value="1"/>
</dbReference>
<keyword evidence="17" id="KW-1185">Reference proteome</keyword>
<evidence type="ECO:0000256" key="13">
    <source>
        <dbReference type="PROSITE-ProRule" id="PRU00560"/>
    </source>
</evidence>
<keyword evidence="4 13" id="KW-0378">Hydrolase</keyword>
<dbReference type="SUPFAM" id="SSF52540">
    <property type="entry name" value="P-loop containing nucleoside triphosphate hydrolases"/>
    <property type="match status" value="1"/>
</dbReference>
<dbReference type="Gene3D" id="1.10.486.10">
    <property type="entry name" value="PCRA, domain 4"/>
    <property type="match status" value="1"/>
</dbReference>
<dbReference type="EMBL" id="JACRSQ010000004">
    <property type="protein sequence ID" value="MBC8542832.1"/>
    <property type="molecule type" value="Genomic_DNA"/>
</dbReference>
<evidence type="ECO:0000256" key="8">
    <source>
        <dbReference type="ARBA" id="ARBA00023235"/>
    </source>
</evidence>
<evidence type="ECO:0000259" key="15">
    <source>
        <dbReference type="PROSITE" id="PS51217"/>
    </source>
</evidence>
<dbReference type="GO" id="GO:0009314">
    <property type="term" value="P:response to radiation"/>
    <property type="evidence" value="ECO:0007669"/>
    <property type="project" value="UniProtKB-ARBA"/>
</dbReference>
<dbReference type="GO" id="GO:0043138">
    <property type="term" value="F:3'-5' DNA helicase activity"/>
    <property type="evidence" value="ECO:0007669"/>
    <property type="project" value="UniProtKB-EC"/>
</dbReference>
<dbReference type="RefSeq" id="WP_177715764.1">
    <property type="nucleotide sequence ID" value="NZ_JACRSQ010000004.1"/>
</dbReference>
<keyword evidence="6 13" id="KW-0067">ATP-binding</keyword>